<dbReference type="InterPro" id="IPR036028">
    <property type="entry name" value="SH3-like_dom_sf"/>
</dbReference>
<gene>
    <name evidence="5" type="ORF">N8I77_011366</name>
</gene>
<evidence type="ECO:0000256" key="1">
    <source>
        <dbReference type="ARBA" id="ARBA00022443"/>
    </source>
</evidence>
<organism evidence="5 6">
    <name type="scientific">Phomopsis amygdali</name>
    <name type="common">Fusicoccum amygdali</name>
    <dbReference type="NCBI Taxonomy" id="1214568"/>
    <lineage>
        <taxon>Eukaryota</taxon>
        <taxon>Fungi</taxon>
        <taxon>Dikarya</taxon>
        <taxon>Ascomycota</taxon>
        <taxon>Pezizomycotina</taxon>
        <taxon>Sordariomycetes</taxon>
        <taxon>Sordariomycetidae</taxon>
        <taxon>Diaporthales</taxon>
        <taxon>Diaporthaceae</taxon>
        <taxon>Diaporthe</taxon>
    </lineage>
</organism>
<dbReference type="Proteomes" id="UP001265746">
    <property type="component" value="Unassembled WGS sequence"/>
</dbReference>
<dbReference type="EMBL" id="JAUJFL010000007">
    <property type="protein sequence ID" value="KAK2599628.1"/>
    <property type="molecule type" value="Genomic_DNA"/>
</dbReference>
<feature type="compositionally biased region" description="Pro residues" evidence="3">
    <location>
        <begin position="391"/>
        <end position="404"/>
    </location>
</feature>
<feature type="region of interest" description="Disordered" evidence="3">
    <location>
        <begin position="358"/>
        <end position="467"/>
    </location>
</feature>
<sequence length="794" mass="88535">MEQLPERVPSRLGEAGAERDGAQLDEASSSEPHQSGSKQASFSEPEKENLKDRLRAQGLRRQTEEAPGSSSHQRNNIVRSHYNEDIKAFEPKSPDGSLFEELQDSMQHCEPQADSDSLLVYTSTSESDSDDTRRTIAPHLVSHLIPKQIGHMYLDTKRNVWLRQDGLHESQDAEDDPFAGIADLTVDEIKEREMQNSRPGEQIQNPKLAGWEDKGEVKSTKNSPQLMGLDKHGLTKEVEEARQLPAHDPIKKRQKKRGKTKAPRPPKPDVGDVLEAVHTFTARSSDELTLAKGDEVVVIEKDDEFGDGWFLGKLLSNGVCGLFPEVYTHVKIPRAFAKLEYRPTAQTGAYELKLDAARSQPGKHTHQGYEDVTGVGEPNSDEPPSRRMTPLLPPLYSPFAPPGSPRRSNDADDEDVPPLFSASRHPRLRPRSYDHNEAKEEEEKEKEADDYNNDNDNDGDNKSEDEVVVVEEHSPPASVYTDTDGGAGTSVEDVDSHAVYSSIFSEKSREQPTDPSSWIDSLSADQATFGVKKEEVNVNHEVEDCSRSISSVADSIGSAVSTGGSLGQAGVNYVVAKFTQSDPELLALYTEASQRLTKIRFVDNNRRLLKMFYLDFTREEQSPSQREAVAFLRSRRRRAEISLDIFRTVTPDYEVIDSTETHRKEFSMLNAYFETIDAADRDKNVEEDQKSLGSNESEVEDGVGQPSLDMTNLQAIGEYFVTSRAFSQYKQRLRQFLHPNDGMKHGSAEVQGAYHSGEEHLIDASRAVEPGAMPSTDTDTEHSLDNQRGDDEPG</sequence>
<accession>A0AAD9VYE3</accession>
<evidence type="ECO:0000256" key="3">
    <source>
        <dbReference type="SAM" id="MobiDB-lite"/>
    </source>
</evidence>
<dbReference type="Gene3D" id="2.30.30.40">
    <property type="entry name" value="SH3 Domains"/>
    <property type="match status" value="1"/>
</dbReference>
<dbReference type="PROSITE" id="PS50002">
    <property type="entry name" value="SH3"/>
    <property type="match status" value="1"/>
</dbReference>
<reference evidence="5" key="1">
    <citation type="submission" date="2023-06" db="EMBL/GenBank/DDBJ databases">
        <authorList>
            <person name="Noh H."/>
        </authorList>
    </citation>
    <scope>NUCLEOTIDE SEQUENCE</scope>
    <source>
        <strain evidence="5">DUCC20226</strain>
    </source>
</reference>
<feature type="region of interest" description="Disordered" evidence="3">
    <location>
        <begin position="192"/>
        <end position="271"/>
    </location>
</feature>
<dbReference type="InterPro" id="IPR001452">
    <property type="entry name" value="SH3_domain"/>
</dbReference>
<evidence type="ECO:0000256" key="2">
    <source>
        <dbReference type="PROSITE-ProRule" id="PRU00192"/>
    </source>
</evidence>
<keyword evidence="1 2" id="KW-0728">SH3 domain</keyword>
<evidence type="ECO:0000313" key="5">
    <source>
        <dbReference type="EMBL" id="KAK2599628.1"/>
    </source>
</evidence>
<evidence type="ECO:0000259" key="4">
    <source>
        <dbReference type="PROSITE" id="PS50002"/>
    </source>
</evidence>
<feature type="compositionally biased region" description="Basic and acidic residues" evidence="3">
    <location>
        <begin position="210"/>
        <end position="219"/>
    </location>
</feature>
<comment type="caution">
    <text evidence="5">The sequence shown here is derived from an EMBL/GenBank/DDBJ whole genome shotgun (WGS) entry which is preliminary data.</text>
</comment>
<feature type="compositionally biased region" description="Basic and acidic residues" evidence="3">
    <location>
        <begin position="44"/>
        <end position="55"/>
    </location>
</feature>
<feature type="compositionally biased region" description="Basic residues" evidence="3">
    <location>
        <begin position="250"/>
        <end position="264"/>
    </location>
</feature>
<feature type="compositionally biased region" description="Basic and acidic residues" evidence="3">
    <location>
        <begin position="229"/>
        <end position="242"/>
    </location>
</feature>
<feature type="compositionally biased region" description="Basic and acidic residues" evidence="3">
    <location>
        <begin position="779"/>
        <end position="794"/>
    </location>
</feature>
<protein>
    <recommendedName>
        <fullName evidence="4">SH3 domain-containing protein</fullName>
    </recommendedName>
</protein>
<feature type="region of interest" description="Disordered" evidence="3">
    <location>
        <begin position="755"/>
        <end position="794"/>
    </location>
</feature>
<evidence type="ECO:0000313" key="6">
    <source>
        <dbReference type="Proteomes" id="UP001265746"/>
    </source>
</evidence>
<feature type="compositionally biased region" description="Polar residues" evidence="3">
    <location>
        <begin position="26"/>
        <end position="42"/>
    </location>
</feature>
<dbReference type="AlphaFoldDB" id="A0AAD9VYE3"/>
<keyword evidence="6" id="KW-1185">Reference proteome</keyword>
<dbReference type="SMART" id="SM00326">
    <property type="entry name" value="SH3"/>
    <property type="match status" value="1"/>
</dbReference>
<dbReference type="Pfam" id="PF14604">
    <property type="entry name" value="SH3_9"/>
    <property type="match status" value="1"/>
</dbReference>
<feature type="domain" description="SH3" evidence="4">
    <location>
        <begin position="269"/>
        <end position="333"/>
    </location>
</feature>
<feature type="compositionally biased region" description="Polar residues" evidence="3">
    <location>
        <begin position="68"/>
        <end position="77"/>
    </location>
</feature>
<feature type="compositionally biased region" description="Acidic residues" evidence="3">
    <location>
        <begin position="439"/>
        <end position="458"/>
    </location>
</feature>
<dbReference type="SUPFAM" id="SSF50044">
    <property type="entry name" value="SH3-domain"/>
    <property type="match status" value="1"/>
</dbReference>
<feature type="region of interest" description="Disordered" evidence="3">
    <location>
        <begin position="1"/>
        <end position="77"/>
    </location>
</feature>
<proteinExistence type="predicted"/>
<feature type="region of interest" description="Disordered" evidence="3">
    <location>
        <begin position="684"/>
        <end position="706"/>
    </location>
</feature>
<name>A0AAD9VYE3_PHOAM</name>
<feature type="compositionally biased region" description="Polar residues" evidence="3">
    <location>
        <begin position="196"/>
        <end position="205"/>
    </location>
</feature>